<accession>A0AAD7FB01</accession>
<feature type="compositionally biased region" description="Polar residues" evidence="1">
    <location>
        <begin position="128"/>
        <end position="138"/>
    </location>
</feature>
<dbReference type="Proteomes" id="UP001221142">
    <property type="component" value="Unassembled WGS sequence"/>
</dbReference>
<proteinExistence type="predicted"/>
<feature type="region of interest" description="Disordered" evidence="1">
    <location>
        <begin position="98"/>
        <end position="145"/>
    </location>
</feature>
<sequence>MLQMYRRTIHAKIRLPWLIPRLSTGDVSYTLAPPLTWAFLIRCTPHLRCVAHERRMLPLLPDLTTTNANDGPLLVIYYDAALPHLTLTPTDVSQATLEGRRSRAAHGRTVRSRAVESQSASRCPIFLTSPSSKDSPSLPNLDDTG</sequence>
<comment type="caution">
    <text evidence="2">The sequence shown here is derived from an EMBL/GenBank/DDBJ whole genome shotgun (WGS) entry which is preliminary data.</text>
</comment>
<keyword evidence="3" id="KW-1185">Reference proteome</keyword>
<feature type="compositionally biased region" description="Basic residues" evidence="1">
    <location>
        <begin position="102"/>
        <end position="111"/>
    </location>
</feature>
<evidence type="ECO:0000313" key="2">
    <source>
        <dbReference type="EMBL" id="KAJ7608185.1"/>
    </source>
</evidence>
<dbReference type="EMBL" id="JARKIF010000046">
    <property type="protein sequence ID" value="KAJ7608185.1"/>
    <property type="molecule type" value="Genomic_DNA"/>
</dbReference>
<evidence type="ECO:0000256" key="1">
    <source>
        <dbReference type="SAM" id="MobiDB-lite"/>
    </source>
</evidence>
<protein>
    <submittedName>
        <fullName evidence="2">Uncharacterized protein</fullName>
    </submittedName>
</protein>
<organism evidence="2 3">
    <name type="scientific">Roridomyces roridus</name>
    <dbReference type="NCBI Taxonomy" id="1738132"/>
    <lineage>
        <taxon>Eukaryota</taxon>
        <taxon>Fungi</taxon>
        <taxon>Dikarya</taxon>
        <taxon>Basidiomycota</taxon>
        <taxon>Agaricomycotina</taxon>
        <taxon>Agaricomycetes</taxon>
        <taxon>Agaricomycetidae</taxon>
        <taxon>Agaricales</taxon>
        <taxon>Marasmiineae</taxon>
        <taxon>Mycenaceae</taxon>
        <taxon>Roridomyces</taxon>
    </lineage>
</organism>
<evidence type="ECO:0000313" key="3">
    <source>
        <dbReference type="Proteomes" id="UP001221142"/>
    </source>
</evidence>
<gene>
    <name evidence="2" type="ORF">FB45DRAFT_1039849</name>
</gene>
<dbReference type="AlphaFoldDB" id="A0AAD7FB01"/>
<reference evidence="2" key="1">
    <citation type="submission" date="2023-03" db="EMBL/GenBank/DDBJ databases">
        <title>Massive genome expansion in bonnet fungi (Mycena s.s.) driven by repeated elements and novel gene families across ecological guilds.</title>
        <authorList>
            <consortium name="Lawrence Berkeley National Laboratory"/>
            <person name="Harder C.B."/>
            <person name="Miyauchi S."/>
            <person name="Viragh M."/>
            <person name="Kuo A."/>
            <person name="Thoen E."/>
            <person name="Andreopoulos B."/>
            <person name="Lu D."/>
            <person name="Skrede I."/>
            <person name="Drula E."/>
            <person name="Henrissat B."/>
            <person name="Morin E."/>
            <person name="Kohler A."/>
            <person name="Barry K."/>
            <person name="LaButti K."/>
            <person name="Morin E."/>
            <person name="Salamov A."/>
            <person name="Lipzen A."/>
            <person name="Mereny Z."/>
            <person name="Hegedus B."/>
            <person name="Baldrian P."/>
            <person name="Stursova M."/>
            <person name="Weitz H."/>
            <person name="Taylor A."/>
            <person name="Grigoriev I.V."/>
            <person name="Nagy L.G."/>
            <person name="Martin F."/>
            <person name="Kauserud H."/>
        </authorList>
    </citation>
    <scope>NUCLEOTIDE SEQUENCE</scope>
    <source>
        <strain evidence="2">9284</strain>
    </source>
</reference>
<name>A0AAD7FB01_9AGAR</name>